<dbReference type="AlphaFoldDB" id="A0A8H7EC70"/>
<dbReference type="PANTHER" id="PTHR35041:SF6">
    <property type="entry name" value="FORMYLMETHIONINE DEFORMYLASE-LIKE PROTEIN-RELATED"/>
    <property type="match status" value="1"/>
</dbReference>
<sequence length="166" mass="18428">MPYTDQDPLDARTYINVTEDLLNSVLTNITISTISLGTWWDMVPITTTHYQSIYSFANPLNLILPYSIYLVAAITFAAIAIWSLSRNGTPAADGGFLQIMTATRGNTEMERLVLREKLTAVEDMSVELKALKVRYGEFVGEDVVGVDGKTVGFGTIEETISLRKRK</sequence>
<reference evidence="2" key="1">
    <citation type="submission" date="2020-01" db="EMBL/GenBank/DDBJ databases">
        <authorList>
            <person name="Feng Z.H.Z."/>
        </authorList>
    </citation>
    <scope>NUCLEOTIDE SEQUENCE</scope>
    <source>
        <strain evidence="2">CBS107.38</strain>
    </source>
</reference>
<keyword evidence="1" id="KW-1133">Transmembrane helix</keyword>
<accession>A0A8H7EC70</accession>
<dbReference type="RefSeq" id="XP_038784660.1">
    <property type="nucleotide sequence ID" value="XM_038932172.1"/>
</dbReference>
<name>A0A8H7EC70_9PLEO</name>
<dbReference type="EMBL" id="JAAABM010000010">
    <property type="protein sequence ID" value="KAF7674365.1"/>
    <property type="molecule type" value="Genomic_DNA"/>
</dbReference>
<keyword evidence="1" id="KW-0472">Membrane</keyword>
<organism evidence="2 3">
    <name type="scientific">Alternaria burnsii</name>
    <dbReference type="NCBI Taxonomy" id="1187904"/>
    <lineage>
        <taxon>Eukaryota</taxon>
        <taxon>Fungi</taxon>
        <taxon>Dikarya</taxon>
        <taxon>Ascomycota</taxon>
        <taxon>Pezizomycotina</taxon>
        <taxon>Dothideomycetes</taxon>
        <taxon>Pleosporomycetidae</taxon>
        <taxon>Pleosporales</taxon>
        <taxon>Pleosporineae</taxon>
        <taxon>Pleosporaceae</taxon>
        <taxon>Alternaria</taxon>
        <taxon>Alternaria sect. Alternaria</taxon>
    </lineage>
</organism>
<reference evidence="2" key="2">
    <citation type="submission" date="2020-08" db="EMBL/GenBank/DDBJ databases">
        <title>Draft Genome Sequence of Cumin Blight Pathogen Alternaria burnsii.</title>
        <authorList>
            <person name="Feng Z."/>
        </authorList>
    </citation>
    <scope>NUCLEOTIDE SEQUENCE</scope>
    <source>
        <strain evidence="2">CBS107.38</strain>
    </source>
</reference>
<comment type="caution">
    <text evidence="2">The sequence shown here is derived from an EMBL/GenBank/DDBJ whole genome shotgun (WGS) entry which is preliminary data.</text>
</comment>
<evidence type="ECO:0000313" key="3">
    <source>
        <dbReference type="Proteomes" id="UP000596902"/>
    </source>
</evidence>
<evidence type="ECO:0000313" key="2">
    <source>
        <dbReference type="EMBL" id="KAF7674365.1"/>
    </source>
</evidence>
<dbReference type="GeneID" id="62205350"/>
<gene>
    <name evidence="2" type="ORF">GT037_007125</name>
</gene>
<feature type="transmembrane region" description="Helical" evidence="1">
    <location>
        <begin position="21"/>
        <end position="40"/>
    </location>
</feature>
<feature type="transmembrane region" description="Helical" evidence="1">
    <location>
        <begin position="60"/>
        <end position="82"/>
    </location>
</feature>
<dbReference type="Proteomes" id="UP000596902">
    <property type="component" value="Unassembled WGS sequence"/>
</dbReference>
<proteinExistence type="predicted"/>
<keyword evidence="1" id="KW-0812">Transmembrane</keyword>
<protein>
    <submittedName>
        <fullName evidence="2">Uncharacterized protein</fullName>
    </submittedName>
</protein>
<keyword evidence="3" id="KW-1185">Reference proteome</keyword>
<evidence type="ECO:0000256" key="1">
    <source>
        <dbReference type="SAM" id="Phobius"/>
    </source>
</evidence>
<dbReference type="PANTHER" id="PTHR35041">
    <property type="entry name" value="MEDIATOR OF RNA POLYMERASE II TRANSCRIPTION SUBUNIT 1"/>
    <property type="match status" value="1"/>
</dbReference>